<feature type="domain" description="DUF883" evidence="2">
    <location>
        <begin position="81"/>
        <end position="106"/>
    </location>
</feature>
<keyword evidence="1" id="KW-0812">Transmembrane</keyword>
<dbReference type="InterPro" id="IPR043605">
    <property type="entry name" value="DUF883_C"/>
</dbReference>
<keyword evidence="1" id="KW-0472">Membrane</keyword>
<feature type="transmembrane region" description="Helical" evidence="1">
    <location>
        <begin position="90"/>
        <end position="107"/>
    </location>
</feature>
<gene>
    <name evidence="3" type="ORF">PSJ8397_03029</name>
</gene>
<organism evidence="3 4">
    <name type="scientific">Pseudooctadecabacter jejudonensis</name>
    <dbReference type="NCBI Taxonomy" id="1391910"/>
    <lineage>
        <taxon>Bacteria</taxon>
        <taxon>Pseudomonadati</taxon>
        <taxon>Pseudomonadota</taxon>
        <taxon>Alphaproteobacteria</taxon>
        <taxon>Rhodobacterales</taxon>
        <taxon>Paracoccaceae</taxon>
        <taxon>Pseudooctadecabacter</taxon>
    </lineage>
</organism>
<dbReference type="Proteomes" id="UP000193623">
    <property type="component" value="Unassembled WGS sequence"/>
</dbReference>
<dbReference type="OrthoDB" id="8373403at2"/>
<evidence type="ECO:0000313" key="4">
    <source>
        <dbReference type="Proteomes" id="UP000193623"/>
    </source>
</evidence>
<accession>A0A1Y5TB85</accession>
<name>A0A1Y5TB85_9RHOB</name>
<sequence length="110" mass="11465">MAQSRTTNGKTQTYDAADLSAQIEAIKADLAGLTEVLAGLGQSKVAQAQEHASATFESARAAGAEHADKARDQAERLGNEARDFIHRQPATALGVAAGVGFLIGFLGRRT</sequence>
<dbReference type="Pfam" id="PF19029">
    <property type="entry name" value="DUF883_C"/>
    <property type="match status" value="1"/>
</dbReference>
<keyword evidence="1" id="KW-1133">Transmembrane helix</keyword>
<dbReference type="EMBL" id="FWFT01000006">
    <property type="protein sequence ID" value="SLN58022.1"/>
    <property type="molecule type" value="Genomic_DNA"/>
</dbReference>
<proteinExistence type="predicted"/>
<keyword evidence="4" id="KW-1185">Reference proteome</keyword>
<dbReference type="RefSeq" id="WP_159453157.1">
    <property type="nucleotide sequence ID" value="NZ_FWFT01000006.1"/>
</dbReference>
<evidence type="ECO:0000256" key="1">
    <source>
        <dbReference type="SAM" id="Phobius"/>
    </source>
</evidence>
<reference evidence="3 4" key="1">
    <citation type="submission" date="2017-03" db="EMBL/GenBank/DDBJ databases">
        <authorList>
            <person name="Afonso C.L."/>
            <person name="Miller P.J."/>
            <person name="Scott M.A."/>
            <person name="Spackman E."/>
            <person name="Goraichik I."/>
            <person name="Dimitrov K.M."/>
            <person name="Suarez D.L."/>
            <person name="Swayne D.E."/>
        </authorList>
    </citation>
    <scope>NUCLEOTIDE SEQUENCE [LARGE SCALE GENOMIC DNA]</scope>
    <source>
        <strain evidence="3 4">CECT 8397</strain>
    </source>
</reference>
<evidence type="ECO:0000259" key="2">
    <source>
        <dbReference type="Pfam" id="PF19029"/>
    </source>
</evidence>
<evidence type="ECO:0000313" key="3">
    <source>
        <dbReference type="EMBL" id="SLN58022.1"/>
    </source>
</evidence>
<dbReference type="AlphaFoldDB" id="A0A1Y5TB85"/>
<protein>
    <recommendedName>
        <fullName evidence="2">DUF883 domain-containing protein</fullName>
    </recommendedName>
</protein>